<dbReference type="InParanoid" id="A0A061FDU0"/>
<proteinExistence type="predicted"/>
<dbReference type="AlphaFoldDB" id="A0A061FDU0"/>
<evidence type="ECO:0000313" key="1">
    <source>
        <dbReference type="EMBL" id="EOY12644.1"/>
    </source>
</evidence>
<name>A0A061FDU0_THECC</name>
<organism evidence="1 2">
    <name type="scientific">Theobroma cacao</name>
    <name type="common">Cacao</name>
    <name type="synonym">Cocoa</name>
    <dbReference type="NCBI Taxonomy" id="3641"/>
    <lineage>
        <taxon>Eukaryota</taxon>
        <taxon>Viridiplantae</taxon>
        <taxon>Streptophyta</taxon>
        <taxon>Embryophyta</taxon>
        <taxon>Tracheophyta</taxon>
        <taxon>Spermatophyta</taxon>
        <taxon>Magnoliopsida</taxon>
        <taxon>eudicotyledons</taxon>
        <taxon>Gunneridae</taxon>
        <taxon>Pentapetalae</taxon>
        <taxon>rosids</taxon>
        <taxon>malvids</taxon>
        <taxon>Malvales</taxon>
        <taxon>Malvaceae</taxon>
        <taxon>Byttnerioideae</taxon>
        <taxon>Theobroma</taxon>
    </lineage>
</organism>
<evidence type="ECO:0000313" key="2">
    <source>
        <dbReference type="Proteomes" id="UP000026915"/>
    </source>
</evidence>
<reference evidence="1 2" key="1">
    <citation type="journal article" date="2013" name="Genome Biol.">
        <title>The genome sequence of the most widely cultivated cacao type and its use to identify candidate genes regulating pod color.</title>
        <authorList>
            <person name="Motamayor J.C."/>
            <person name="Mockaitis K."/>
            <person name="Schmutz J."/>
            <person name="Haiminen N."/>
            <person name="Iii D.L."/>
            <person name="Cornejo O."/>
            <person name="Findley S.D."/>
            <person name="Zheng P."/>
            <person name="Utro F."/>
            <person name="Royaert S."/>
            <person name="Saski C."/>
            <person name="Jenkins J."/>
            <person name="Podicheti R."/>
            <person name="Zhao M."/>
            <person name="Scheffler B.E."/>
            <person name="Stack J.C."/>
            <person name="Feltus F.A."/>
            <person name="Mustiga G.M."/>
            <person name="Amores F."/>
            <person name="Phillips W."/>
            <person name="Marelli J.P."/>
            <person name="May G.D."/>
            <person name="Shapiro H."/>
            <person name="Ma J."/>
            <person name="Bustamante C.D."/>
            <person name="Schnell R.J."/>
            <person name="Main D."/>
            <person name="Gilbert D."/>
            <person name="Parida L."/>
            <person name="Kuhn D.N."/>
        </authorList>
    </citation>
    <scope>NUCLEOTIDE SEQUENCE [LARGE SCALE GENOMIC DNA]</scope>
    <source>
        <strain evidence="2">cv. Matina 1-6</strain>
    </source>
</reference>
<sequence length="82" mass="9583">MKQYEVPEQEAYKEFDKQIKNAWKDINEEFFMPTVVPEQALDRILNLTRVLDLFYKDEDAYTNVGEAAKTSITSLLIDPIPI</sequence>
<dbReference type="Gramene" id="EOY12644">
    <property type="protein sequence ID" value="EOY12644"/>
    <property type="gene ID" value="TCM_031139"/>
</dbReference>
<gene>
    <name evidence="1" type="ORF">TCM_031139</name>
</gene>
<dbReference type="InterPro" id="IPR008949">
    <property type="entry name" value="Isoprenoid_synthase_dom_sf"/>
</dbReference>
<dbReference type="HOGENOM" id="CLU_003125_6_2_1"/>
<accession>A0A061FDU0</accession>
<protein>
    <submittedName>
        <fullName evidence="1">Delta-cadinene synthase isozyme A</fullName>
    </submittedName>
</protein>
<dbReference type="EMBL" id="CM001885">
    <property type="protein sequence ID" value="EOY12644.1"/>
    <property type="molecule type" value="Genomic_DNA"/>
</dbReference>
<dbReference type="STRING" id="3641.A0A061FDU0"/>
<keyword evidence="2" id="KW-1185">Reference proteome</keyword>
<dbReference type="OMA" id="NGPLITH"/>
<dbReference type="Proteomes" id="UP000026915">
    <property type="component" value="Chromosome 7"/>
</dbReference>
<dbReference type="Gene3D" id="1.10.600.10">
    <property type="entry name" value="Farnesyl Diphosphate Synthase"/>
    <property type="match status" value="1"/>
</dbReference>
<dbReference type="SUPFAM" id="SSF48576">
    <property type="entry name" value="Terpenoid synthases"/>
    <property type="match status" value="1"/>
</dbReference>